<dbReference type="Pfam" id="PF22936">
    <property type="entry name" value="Pol_BBD"/>
    <property type="match status" value="1"/>
</dbReference>
<proteinExistence type="predicted"/>
<gene>
    <name evidence="4" type="ORF">QN277_010546</name>
</gene>
<evidence type="ECO:0000313" key="5">
    <source>
        <dbReference type="Proteomes" id="UP001293593"/>
    </source>
</evidence>
<sequence length="393" mass="43429">MAIKNELHNSRKSSMKTEDYLSKIKKFSDELALASSSVATDDFILHTLNGLDFEYNAIVVKLVDQPDLSKVDAQSALLSFENRLNQLNHFSGLTIQPSINYTQHYHEPNSDSGSNRGGRNHGGRSHKGGGSGRVRGGRRGGGGRPFCVNCQRPGHTIATCYYRNDSSGFSHFQSPQAFYANSSIFTNPSWYMDSGANYHVTPNSEQLEDVTPVGTFYITTCTRQPSSIAGIGSVTIPCNQSQLILKTVLHVPSATKNLINVNHLIVDNPVCVEFTDSWCDVKDMKTSKSLLRGILKEGMYPMNARRIDTVPQACMATHDATPEDFAYWHHVLSHPSIRVLKQILPNCNKKLSNVTLSDRLICEACQLGKSKCLPFSILVSHSSSPLKLIHTDL</sequence>
<evidence type="ECO:0000313" key="4">
    <source>
        <dbReference type="EMBL" id="KAK4253216.1"/>
    </source>
</evidence>
<feature type="compositionally biased region" description="Basic residues" evidence="1">
    <location>
        <begin position="118"/>
        <end position="127"/>
    </location>
</feature>
<organism evidence="4 5">
    <name type="scientific">Acacia crassicarpa</name>
    <name type="common">northern wattle</name>
    <dbReference type="NCBI Taxonomy" id="499986"/>
    <lineage>
        <taxon>Eukaryota</taxon>
        <taxon>Viridiplantae</taxon>
        <taxon>Streptophyta</taxon>
        <taxon>Embryophyta</taxon>
        <taxon>Tracheophyta</taxon>
        <taxon>Spermatophyta</taxon>
        <taxon>Magnoliopsida</taxon>
        <taxon>eudicotyledons</taxon>
        <taxon>Gunneridae</taxon>
        <taxon>Pentapetalae</taxon>
        <taxon>rosids</taxon>
        <taxon>fabids</taxon>
        <taxon>Fabales</taxon>
        <taxon>Fabaceae</taxon>
        <taxon>Caesalpinioideae</taxon>
        <taxon>mimosoid clade</taxon>
        <taxon>Acacieae</taxon>
        <taxon>Acacia</taxon>
    </lineage>
</organism>
<name>A0AAE1IN30_9FABA</name>
<feature type="region of interest" description="Disordered" evidence="1">
    <location>
        <begin position="103"/>
        <end position="145"/>
    </location>
</feature>
<dbReference type="Proteomes" id="UP001293593">
    <property type="component" value="Unassembled WGS sequence"/>
</dbReference>
<dbReference type="InterPro" id="IPR054722">
    <property type="entry name" value="PolX-like_BBD"/>
</dbReference>
<dbReference type="AlphaFoldDB" id="A0AAE1IN30"/>
<evidence type="ECO:0000256" key="1">
    <source>
        <dbReference type="SAM" id="MobiDB-lite"/>
    </source>
</evidence>
<protein>
    <recommendedName>
        <fullName evidence="6">GAG-pre-integrase domain-containing protein</fullName>
    </recommendedName>
</protein>
<evidence type="ECO:0008006" key="6">
    <source>
        <dbReference type="Google" id="ProtNLM"/>
    </source>
</evidence>
<reference evidence="4" key="1">
    <citation type="submission" date="2023-10" db="EMBL/GenBank/DDBJ databases">
        <title>Chromosome-level genome of the transformable northern wattle, Acacia crassicarpa.</title>
        <authorList>
            <person name="Massaro I."/>
            <person name="Sinha N.R."/>
            <person name="Poethig S."/>
            <person name="Leichty A.R."/>
        </authorList>
    </citation>
    <scope>NUCLEOTIDE SEQUENCE</scope>
    <source>
        <strain evidence="4">Acra3RX</strain>
        <tissue evidence="4">Leaf</tissue>
    </source>
</reference>
<evidence type="ECO:0000259" key="2">
    <source>
        <dbReference type="Pfam" id="PF13976"/>
    </source>
</evidence>
<feature type="compositionally biased region" description="Gly residues" evidence="1">
    <location>
        <begin position="128"/>
        <end position="144"/>
    </location>
</feature>
<dbReference type="Pfam" id="PF13976">
    <property type="entry name" value="gag_pre-integrs"/>
    <property type="match status" value="1"/>
</dbReference>
<feature type="domain" description="GAG-pre-integrase" evidence="2">
    <location>
        <begin position="299"/>
        <end position="370"/>
    </location>
</feature>
<dbReference type="PANTHER" id="PTHR47481:SF31">
    <property type="entry name" value="OS01G0873500 PROTEIN"/>
    <property type="match status" value="1"/>
</dbReference>
<evidence type="ECO:0000259" key="3">
    <source>
        <dbReference type="Pfam" id="PF22936"/>
    </source>
</evidence>
<accession>A0AAE1IN30</accession>
<dbReference type="InterPro" id="IPR025724">
    <property type="entry name" value="GAG-pre-integrase_dom"/>
</dbReference>
<feature type="domain" description="Retrovirus-related Pol polyprotein from transposon TNT 1-94-like beta-barrel" evidence="3">
    <location>
        <begin position="190"/>
        <end position="264"/>
    </location>
</feature>
<comment type="caution">
    <text evidence="4">The sequence shown here is derived from an EMBL/GenBank/DDBJ whole genome shotgun (WGS) entry which is preliminary data.</text>
</comment>
<dbReference type="PANTHER" id="PTHR47481">
    <property type="match status" value="1"/>
</dbReference>
<keyword evidence="5" id="KW-1185">Reference proteome</keyword>
<dbReference type="EMBL" id="JAWXYG010000016">
    <property type="protein sequence ID" value="KAK4253216.1"/>
    <property type="molecule type" value="Genomic_DNA"/>
</dbReference>